<protein>
    <recommendedName>
        <fullName evidence="2">Protein zer-1 homolog-like C-terminal domain-containing protein</fullName>
    </recommendedName>
</protein>
<evidence type="ECO:0000313" key="3">
    <source>
        <dbReference type="EMBL" id="CAI5736573.1"/>
    </source>
</evidence>
<evidence type="ECO:0000313" key="4">
    <source>
        <dbReference type="Proteomes" id="UP001162031"/>
    </source>
</evidence>
<dbReference type="SMART" id="SM00185">
    <property type="entry name" value="ARM"/>
    <property type="match status" value="4"/>
</dbReference>
<keyword evidence="4" id="KW-1185">Reference proteome</keyword>
<evidence type="ECO:0000256" key="1">
    <source>
        <dbReference type="ARBA" id="ARBA00022737"/>
    </source>
</evidence>
<dbReference type="AlphaFoldDB" id="A0AAV0UJP5"/>
<dbReference type="InterPro" id="IPR016024">
    <property type="entry name" value="ARM-type_fold"/>
</dbReference>
<evidence type="ECO:0000259" key="2">
    <source>
        <dbReference type="Pfam" id="PF22964"/>
    </source>
</evidence>
<dbReference type="PANTHER" id="PTHR22895:SF0">
    <property type="entry name" value="ARMADILLO REPEAT-CONTAINING PROTEIN 6"/>
    <property type="match status" value="1"/>
</dbReference>
<dbReference type="PANTHER" id="PTHR22895">
    <property type="entry name" value="ARMADILLO REPEAT-CONTAINING PROTEIN 6"/>
    <property type="match status" value="1"/>
</dbReference>
<dbReference type="Gene3D" id="1.25.10.10">
    <property type="entry name" value="Leucine-rich Repeat Variant"/>
    <property type="match status" value="2"/>
</dbReference>
<accession>A0AAV0UJP5</accession>
<organism evidence="3 4">
    <name type="scientific">Hyaloperonospora brassicae</name>
    <name type="common">Brassica downy mildew</name>
    <name type="synonym">Peronospora brassicae</name>
    <dbReference type="NCBI Taxonomy" id="162125"/>
    <lineage>
        <taxon>Eukaryota</taxon>
        <taxon>Sar</taxon>
        <taxon>Stramenopiles</taxon>
        <taxon>Oomycota</taxon>
        <taxon>Peronosporomycetes</taxon>
        <taxon>Peronosporales</taxon>
        <taxon>Peronosporaceae</taxon>
        <taxon>Hyaloperonospora</taxon>
    </lineage>
</organism>
<dbReference type="InterPro" id="IPR000225">
    <property type="entry name" value="Armadillo"/>
</dbReference>
<proteinExistence type="predicted"/>
<reference evidence="3" key="1">
    <citation type="submission" date="2022-12" db="EMBL/GenBank/DDBJ databases">
        <authorList>
            <person name="Webb A."/>
        </authorList>
    </citation>
    <scope>NUCLEOTIDE SEQUENCE</scope>
    <source>
        <strain evidence="3">Hp1</strain>
    </source>
</reference>
<keyword evidence="1" id="KW-0677">Repeat</keyword>
<gene>
    <name evidence="3" type="ORF">HBR001_LOCUS6869</name>
</gene>
<dbReference type="Proteomes" id="UP001162031">
    <property type="component" value="Unassembled WGS sequence"/>
</dbReference>
<dbReference type="EMBL" id="CANTFL010001315">
    <property type="protein sequence ID" value="CAI5736573.1"/>
    <property type="molecule type" value="Genomic_DNA"/>
</dbReference>
<comment type="caution">
    <text evidence="3">The sequence shown here is derived from an EMBL/GenBank/DDBJ whole genome shotgun (WGS) entry which is preliminary data.</text>
</comment>
<dbReference type="InterPro" id="IPR055142">
    <property type="entry name" value="ZER1-like_C"/>
</dbReference>
<dbReference type="InterPro" id="IPR011989">
    <property type="entry name" value="ARM-like"/>
</dbReference>
<dbReference type="SUPFAM" id="SSF48371">
    <property type="entry name" value="ARM repeat"/>
    <property type="match status" value="1"/>
</dbReference>
<name>A0AAV0UJP5_HYABA</name>
<dbReference type="Pfam" id="PF22964">
    <property type="entry name" value="ZER1-like_2nd"/>
    <property type="match status" value="1"/>
</dbReference>
<feature type="domain" description="Protein zer-1 homolog-like C-terminal" evidence="2">
    <location>
        <begin position="275"/>
        <end position="380"/>
    </location>
</feature>
<sequence>MAPPRKQILQATFDECVAENVADFDMSLEEATADAVRQFESQGVDLANIIKTSGGGQEPLSQRLQQLLADLRECLDGKKAHKNVLDVVAELQSVCDTVPESRVVSGRNGAVDTLLTLLDTDSGAVIASCSTLLVLLCAENRDNQDGVGVAGMHRLVTVLQREWKDAEQTVVCVLALVKAACSKHESNKAHFAKTGGVQVLCSYFDQANGDEAMSMALAQCLRVLTINDDPRATFSQAQDTIRVLVERDVISYCSDILRRGGRSATAQVSTLSLDLLVNWLAVLAQVAVTKENCQQIADLDGLTTVRKVMREYGDSASVANRCIKLFRNVAAADELKRVILQSGCVEQTLLIMRRYEPNASIQQNACATLAAVALRSPENSRALVELGAIRQISRAMQVHDKDVSVLRQASLAVRNMVARNVELRSRFLHDEPKLESLLREAQQYRGCGDEAYAALRDLGCDIQLSSFGINAAATTGSISASTTKLCFNPVQLQSNELLDSVEEVSEDAPFARQ</sequence>